<gene>
    <name evidence="2" type="ORF">KP77_00280</name>
</gene>
<feature type="compositionally biased region" description="Polar residues" evidence="1">
    <location>
        <begin position="13"/>
        <end position="23"/>
    </location>
</feature>
<evidence type="ECO:0000256" key="1">
    <source>
        <dbReference type="SAM" id="MobiDB-lite"/>
    </source>
</evidence>
<name>A0A0C2RTX3_9BACL</name>
<dbReference type="EMBL" id="JXRQ01000003">
    <property type="protein sequence ID" value="KIL53685.1"/>
    <property type="molecule type" value="Genomic_DNA"/>
</dbReference>
<dbReference type="STRING" id="135826.KP77_00280"/>
<comment type="caution">
    <text evidence="2">The sequence shown here is derived from an EMBL/GenBank/DDBJ whole genome shotgun (WGS) entry which is preliminary data.</text>
</comment>
<dbReference type="AlphaFoldDB" id="A0A0C2RTX3"/>
<evidence type="ECO:0000313" key="2">
    <source>
        <dbReference type="EMBL" id="KIL53685.1"/>
    </source>
</evidence>
<evidence type="ECO:0008006" key="4">
    <source>
        <dbReference type="Google" id="ProtNLM"/>
    </source>
</evidence>
<dbReference type="Pfam" id="PF03885">
    <property type="entry name" value="DUF327"/>
    <property type="match status" value="1"/>
</dbReference>
<protein>
    <recommendedName>
        <fullName evidence="4">DUF327 domain-containing protein</fullName>
    </recommendedName>
</protein>
<dbReference type="OrthoDB" id="1680946at2"/>
<evidence type="ECO:0000313" key="3">
    <source>
        <dbReference type="Proteomes" id="UP000031950"/>
    </source>
</evidence>
<dbReference type="InterPro" id="IPR005585">
    <property type="entry name" value="DUF327"/>
</dbReference>
<sequence length="146" mass="16601">MKINRDLRIGVNQPGNSPQPLTGTQAKFGELVEKQDQKLQTEQLTRLMGEVTAAGDRLGRSRNFKDLAKFKMLVKRFVKETVEYGMNLKQSHSWNEFGEGRKLRLVETIDEKLAELTESVLHGEKESVDVLDQIGEIKGLLINIYT</sequence>
<dbReference type="Gene3D" id="1.20.120.490">
    <property type="entry name" value="Hypothetical protein TM1646-like domain"/>
    <property type="match status" value="1"/>
</dbReference>
<dbReference type="Proteomes" id="UP000031950">
    <property type="component" value="Unassembled WGS sequence"/>
</dbReference>
<feature type="region of interest" description="Disordered" evidence="1">
    <location>
        <begin position="1"/>
        <end position="23"/>
    </location>
</feature>
<reference evidence="2 3" key="1">
    <citation type="submission" date="2015-01" db="EMBL/GenBank/DDBJ databases">
        <title>Genome sequence of Jeotgalibacillus alimentarius.</title>
        <authorList>
            <person name="Goh K.M."/>
            <person name="Chan K.-G."/>
            <person name="Yaakop A.S."/>
            <person name="Ee R."/>
            <person name="Gan H.M."/>
            <person name="Chan C.S."/>
        </authorList>
    </citation>
    <scope>NUCLEOTIDE SEQUENCE [LARGE SCALE GENOMIC DNA]</scope>
    <source>
        <strain evidence="2 3">YKJ-13</strain>
    </source>
</reference>
<dbReference type="InterPro" id="IPR024042">
    <property type="entry name" value="TM1646-like_dom_sf"/>
</dbReference>
<dbReference type="SUPFAM" id="SSF158397">
    <property type="entry name" value="TM1646-like"/>
    <property type="match status" value="1"/>
</dbReference>
<organism evidence="2 3">
    <name type="scientific">Jeotgalibacillus alimentarius</name>
    <dbReference type="NCBI Taxonomy" id="135826"/>
    <lineage>
        <taxon>Bacteria</taxon>
        <taxon>Bacillati</taxon>
        <taxon>Bacillota</taxon>
        <taxon>Bacilli</taxon>
        <taxon>Bacillales</taxon>
        <taxon>Caryophanaceae</taxon>
        <taxon>Jeotgalibacillus</taxon>
    </lineage>
</organism>
<proteinExistence type="predicted"/>
<accession>A0A0C2RTX3</accession>
<dbReference type="RefSeq" id="WP_041120757.1">
    <property type="nucleotide sequence ID" value="NZ_JXRQ01000003.1"/>
</dbReference>
<dbReference type="PATRIC" id="fig|135826.4.peg.28"/>
<keyword evidence="3" id="KW-1185">Reference proteome</keyword>